<evidence type="ECO:0000256" key="1">
    <source>
        <dbReference type="SAM" id="MobiDB-lite"/>
    </source>
</evidence>
<organism evidence="2 3">
    <name type="scientific">Alloacidobacterium dinghuense</name>
    <dbReference type="NCBI Taxonomy" id="2763107"/>
    <lineage>
        <taxon>Bacteria</taxon>
        <taxon>Pseudomonadati</taxon>
        <taxon>Acidobacteriota</taxon>
        <taxon>Terriglobia</taxon>
        <taxon>Terriglobales</taxon>
        <taxon>Acidobacteriaceae</taxon>
        <taxon>Alloacidobacterium</taxon>
    </lineage>
</organism>
<dbReference type="Proteomes" id="UP000515312">
    <property type="component" value="Chromosome"/>
</dbReference>
<proteinExistence type="predicted"/>
<gene>
    <name evidence="2" type="ORF">H7849_20290</name>
</gene>
<reference evidence="2 3" key="1">
    <citation type="submission" date="2020-08" db="EMBL/GenBank/DDBJ databases">
        <title>Edaphobacter telluris sp. nov. and Acidobacterium dinghuensis sp. nov., two acidobacteria isolated from forest soil.</title>
        <authorList>
            <person name="Fu J."/>
            <person name="Qiu L."/>
        </authorList>
    </citation>
    <scope>NUCLEOTIDE SEQUENCE [LARGE SCALE GENOMIC DNA]</scope>
    <source>
        <strain evidence="2">4Y35</strain>
    </source>
</reference>
<sequence>MRPKKTAINKPLPDNPRPSPAHPLREPRTPGPARKRAPSSAASPARVPKRYPWVLDTLLYRDTDHLLEILPEKVIRSSEAIIDAQSATRA</sequence>
<keyword evidence="3" id="KW-1185">Reference proteome</keyword>
<name>A0A7G8BFS3_9BACT</name>
<dbReference type="RefSeq" id="WP_186741992.1">
    <property type="nucleotide sequence ID" value="NZ_CP060394.1"/>
</dbReference>
<dbReference type="KEGG" id="adin:H7849_20290"/>
<dbReference type="AlphaFoldDB" id="A0A7G8BFS3"/>
<feature type="region of interest" description="Disordered" evidence="1">
    <location>
        <begin position="1"/>
        <end position="47"/>
    </location>
</feature>
<protein>
    <submittedName>
        <fullName evidence="2">Uncharacterized protein</fullName>
    </submittedName>
</protein>
<accession>A0A7G8BFS3</accession>
<dbReference type="EMBL" id="CP060394">
    <property type="protein sequence ID" value="QNI31393.1"/>
    <property type="molecule type" value="Genomic_DNA"/>
</dbReference>
<evidence type="ECO:0000313" key="3">
    <source>
        <dbReference type="Proteomes" id="UP000515312"/>
    </source>
</evidence>
<evidence type="ECO:0000313" key="2">
    <source>
        <dbReference type="EMBL" id="QNI31393.1"/>
    </source>
</evidence>